<name>A0A098LM15_9BACT</name>
<dbReference type="SUPFAM" id="SSF55729">
    <property type="entry name" value="Acyl-CoA N-acyltransferases (Nat)"/>
    <property type="match status" value="1"/>
</dbReference>
<evidence type="ECO:0000313" key="1">
    <source>
        <dbReference type="EMBL" id="GAL87367.1"/>
    </source>
</evidence>
<dbReference type="PANTHER" id="PTHR41368">
    <property type="entry name" value="PROTEIN YGHO"/>
    <property type="match status" value="1"/>
</dbReference>
<dbReference type="InterPro" id="IPR039968">
    <property type="entry name" value="BcerS-like"/>
</dbReference>
<dbReference type="InterPro" id="IPR016181">
    <property type="entry name" value="Acyl_CoA_acyltransferase"/>
</dbReference>
<sequence length="285" mass="32628">MNQKPVGRLAVYKNPNLTYKGHPAACIGNYECIDDHAIAVYLLQEAEKEVGSFNVKYIIGPMNGTTWDNYRFSTHHHYQNFLLEPYHPLYYNQQFQNNGYSVISTYSSSIDTTADYNLSEVVKREKELISSGVTIRSIKTDDLENELRLLYPFISKEFSNNFLFTPISWESFRDKYIQAKNIINPDYVLIAENSQNEMIGFIFSYQDLFNTYEKSLIVKTVARNGAHKWIGLGKVLGNNVVSLARSRGFTSVVHAFMIEDASSTGLSNTFSGKVYKNYNLYGKKL</sequence>
<evidence type="ECO:0008006" key="3">
    <source>
        <dbReference type="Google" id="ProtNLM"/>
    </source>
</evidence>
<dbReference type="EMBL" id="BBLT01000012">
    <property type="protein sequence ID" value="GAL87367.1"/>
    <property type="molecule type" value="Genomic_DNA"/>
</dbReference>
<reference evidence="1 2" key="1">
    <citation type="submission" date="2014-09" db="EMBL/GenBank/DDBJ databases">
        <title>Sporocytophaga myxococcoides PG-01 genome sequencing.</title>
        <authorList>
            <person name="Liu L."/>
            <person name="Gao P.J."/>
            <person name="Chen G.J."/>
            <person name="Wang L.S."/>
        </authorList>
    </citation>
    <scope>NUCLEOTIDE SEQUENCE [LARGE SCALE GENOMIC DNA]</scope>
    <source>
        <strain evidence="1 2">PG-01</strain>
    </source>
</reference>
<dbReference type="AlphaFoldDB" id="A0A098LM15"/>
<dbReference type="PANTHER" id="PTHR41368:SF1">
    <property type="entry name" value="PROTEIN YGHO"/>
    <property type="match status" value="1"/>
</dbReference>
<dbReference type="Proteomes" id="UP000030185">
    <property type="component" value="Unassembled WGS sequence"/>
</dbReference>
<dbReference type="eggNOG" id="COG1247">
    <property type="taxonomic scope" value="Bacteria"/>
</dbReference>
<protein>
    <recommendedName>
        <fullName evidence="3">N-acetyltransferase domain-containing protein</fullName>
    </recommendedName>
</protein>
<evidence type="ECO:0000313" key="2">
    <source>
        <dbReference type="Proteomes" id="UP000030185"/>
    </source>
</evidence>
<organism evidence="1 2">
    <name type="scientific">Sporocytophaga myxococcoides</name>
    <dbReference type="NCBI Taxonomy" id="153721"/>
    <lineage>
        <taxon>Bacteria</taxon>
        <taxon>Pseudomonadati</taxon>
        <taxon>Bacteroidota</taxon>
        <taxon>Cytophagia</taxon>
        <taxon>Cytophagales</taxon>
        <taxon>Cytophagaceae</taxon>
        <taxon>Sporocytophaga</taxon>
    </lineage>
</organism>
<dbReference type="Gene3D" id="3.40.630.30">
    <property type="match status" value="1"/>
</dbReference>
<proteinExistence type="predicted"/>
<gene>
    <name evidence="1" type="ORF">MYP_4597</name>
</gene>
<comment type="caution">
    <text evidence="1">The sequence shown here is derived from an EMBL/GenBank/DDBJ whole genome shotgun (WGS) entry which is preliminary data.</text>
</comment>
<accession>A0A098LM15</accession>
<dbReference type="STRING" id="153721.MYP_4597"/>
<keyword evidence="2" id="KW-1185">Reference proteome</keyword>